<dbReference type="STRING" id="93625.A0A409WQH4"/>
<protein>
    <submittedName>
        <fullName evidence="2">Uncharacterized protein</fullName>
    </submittedName>
</protein>
<keyword evidence="3" id="KW-1185">Reference proteome</keyword>
<feature type="compositionally biased region" description="Basic and acidic residues" evidence="1">
    <location>
        <begin position="135"/>
        <end position="146"/>
    </location>
</feature>
<sequence length="258" mass="29229">MPHKKAKRTVREKLRSERGEDLAPGKESLRDEDIPKSALRVLNAQAVRDEYKLKKRKAEDRGDEDRGAKRQKALIGPGGPTQTKKAENKAAEKKASLKIQPGESMQHFNRRVEDDLRPLVKTAVQTSLAVSRNAAKAEREARLEKKAKGKVLPVEEEVKKPWVESPPPQEDKFVGRRKEFQSSSSSAPRRLNDIAQAPPELKKLSRRVTTSIGKRDGVLSMSQRVMMEAEREKAIIRYRQLKANRRQTGDIGDKLEND</sequence>
<evidence type="ECO:0000256" key="1">
    <source>
        <dbReference type="SAM" id="MobiDB-lite"/>
    </source>
</evidence>
<feature type="compositionally biased region" description="Basic and acidic residues" evidence="1">
    <location>
        <begin position="84"/>
        <end position="95"/>
    </location>
</feature>
<dbReference type="PANTHER" id="PTHR40644">
    <property type="entry name" value="UPF0653 PROTEIN C607.02C"/>
    <property type="match status" value="1"/>
</dbReference>
<feature type="region of interest" description="Disordered" evidence="1">
    <location>
        <begin position="1"/>
        <end position="108"/>
    </location>
</feature>
<feature type="compositionally biased region" description="Basic and acidic residues" evidence="1">
    <location>
        <begin position="47"/>
        <end position="68"/>
    </location>
</feature>
<organism evidence="2 3">
    <name type="scientific">Psilocybe cyanescens</name>
    <dbReference type="NCBI Taxonomy" id="93625"/>
    <lineage>
        <taxon>Eukaryota</taxon>
        <taxon>Fungi</taxon>
        <taxon>Dikarya</taxon>
        <taxon>Basidiomycota</taxon>
        <taxon>Agaricomycotina</taxon>
        <taxon>Agaricomycetes</taxon>
        <taxon>Agaricomycetidae</taxon>
        <taxon>Agaricales</taxon>
        <taxon>Agaricineae</taxon>
        <taxon>Strophariaceae</taxon>
        <taxon>Psilocybe</taxon>
    </lineage>
</organism>
<dbReference type="EMBL" id="NHYD01003308">
    <property type="protein sequence ID" value="PPQ80774.1"/>
    <property type="molecule type" value="Genomic_DNA"/>
</dbReference>
<name>A0A409WQH4_PSICY</name>
<gene>
    <name evidence="2" type="ORF">CVT25_001911</name>
</gene>
<feature type="compositionally biased region" description="Basic and acidic residues" evidence="1">
    <location>
        <begin position="9"/>
        <end position="35"/>
    </location>
</feature>
<comment type="caution">
    <text evidence="2">The sequence shown here is derived from an EMBL/GenBank/DDBJ whole genome shotgun (WGS) entry which is preliminary data.</text>
</comment>
<proteinExistence type="predicted"/>
<feature type="compositionally biased region" description="Basic and acidic residues" evidence="1">
    <location>
        <begin position="169"/>
        <end position="180"/>
    </location>
</feature>
<dbReference type="OrthoDB" id="5876637at2759"/>
<accession>A0A409WQH4</accession>
<dbReference type="Proteomes" id="UP000283269">
    <property type="component" value="Unassembled WGS sequence"/>
</dbReference>
<evidence type="ECO:0000313" key="2">
    <source>
        <dbReference type="EMBL" id="PPQ80774.1"/>
    </source>
</evidence>
<reference evidence="2 3" key="1">
    <citation type="journal article" date="2018" name="Evol. Lett.">
        <title>Horizontal gene cluster transfer increased hallucinogenic mushroom diversity.</title>
        <authorList>
            <person name="Reynolds H.T."/>
            <person name="Vijayakumar V."/>
            <person name="Gluck-Thaler E."/>
            <person name="Korotkin H.B."/>
            <person name="Matheny P.B."/>
            <person name="Slot J.C."/>
        </authorList>
    </citation>
    <scope>NUCLEOTIDE SEQUENCE [LARGE SCALE GENOMIC DNA]</scope>
    <source>
        <strain evidence="2 3">2631</strain>
    </source>
</reference>
<dbReference type="PANTHER" id="PTHR40644:SF1">
    <property type="entry name" value="UPF0653 PROTEIN C607.02C"/>
    <property type="match status" value="1"/>
</dbReference>
<dbReference type="InParanoid" id="A0A409WQH4"/>
<feature type="region of interest" description="Disordered" evidence="1">
    <location>
        <begin position="128"/>
        <end position="148"/>
    </location>
</feature>
<evidence type="ECO:0000313" key="3">
    <source>
        <dbReference type="Proteomes" id="UP000283269"/>
    </source>
</evidence>
<feature type="region of interest" description="Disordered" evidence="1">
    <location>
        <begin position="162"/>
        <end position="210"/>
    </location>
</feature>
<dbReference type="AlphaFoldDB" id="A0A409WQH4"/>